<dbReference type="PROSITE" id="PS50977">
    <property type="entry name" value="HTH_TETR_2"/>
    <property type="match status" value="1"/>
</dbReference>
<evidence type="ECO:0000256" key="4">
    <source>
        <dbReference type="ARBA" id="ARBA00023163"/>
    </source>
</evidence>
<dbReference type="STRING" id="298654.FraEuI1c_3219"/>
<dbReference type="PANTHER" id="PTHR30055">
    <property type="entry name" value="HTH-TYPE TRANSCRIPTIONAL REGULATOR RUTR"/>
    <property type="match status" value="1"/>
</dbReference>
<dbReference type="Proteomes" id="UP000002484">
    <property type="component" value="Chromosome"/>
</dbReference>
<gene>
    <name evidence="7" type="ordered locus">FraEuI1c_3219</name>
</gene>
<evidence type="ECO:0000259" key="6">
    <source>
        <dbReference type="PROSITE" id="PS50977"/>
    </source>
</evidence>
<evidence type="ECO:0000256" key="2">
    <source>
        <dbReference type="ARBA" id="ARBA00023015"/>
    </source>
</evidence>
<dbReference type="SUPFAM" id="SSF48498">
    <property type="entry name" value="Tetracyclin repressor-like, C-terminal domain"/>
    <property type="match status" value="1"/>
</dbReference>
<feature type="domain" description="HTH tetR-type" evidence="6">
    <location>
        <begin position="19"/>
        <end position="79"/>
    </location>
</feature>
<dbReference type="eggNOG" id="COG1309">
    <property type="taxonomic scope" value="Bacteria"/>
</dbReference>
<feature type="DNA-binding region" description="H-T-H motif" evidence="5">
    <location>
        <begin position="42"/>
        <end position="61"/>
    </location>
</feature>
<dbReference type="EMBL" id="CP002299">
    <property type="protein sequence ID" value="ADP81232.1"/>
    <property type="molecule type" value="Genomic_DNA"/>
</dbReference>
<dbReference type="FunCoup" id="E3IU39">
    <property type="interactions" value="12"/>
</dbReference>
<dbReference type="InParanoid" id="E3IU39"/>
<proteinExistence type="predicted"/>
<keyword evidence="8" id="KW-1185">Reference proteome</keyword>
<dbReference type="Pfam" id="PF00440">
    <property type="entry name" value="TetR_N"/>
    <property type="match status" value="1"/>
</dbReference>
<dbReference type="InterPro" id="IPR050109">
    <property type="entry name" value="HTH-type_TetR-like_transc_reg"/>
</dbReference>
<dbReference type="Pfam" id="PF02909">
    <property type="entry name" value="TetR_C_1"/>
    <property type="match status" value="1"/>
</dbReference>
<dbReference type="InterPro" id="IPR036271">
    <property type="entry name" value="Tet_transcr_reg_TetR-rel_C_sf"/>
</dbReference>
<reference evidence="7 8" key="1">
    <citation type="submission" date="2010-10" db="EMBL/GenBank/DDBJ databases">
        <title>Complete sequence of Frankia sp. EuI1c.</title>
        <authorList>
            <consortium name="US DOE Joint Genome Institute"/>
            <person name="Lucas S."/>
            <person name="Copeland A."/>
            <person name="Lapidus A."/>
            <person name="Cheng J.-F."/>
            <person name="Bruce D."/>
            <person name="Goodwin L."/>
            <person name="Pitluck S."/>
            <person name="Chertkov O."/>
            <person name="Detter J.C."/>
            <person name="Han C."/>
            <person name="Tapia R."/>
            <person name="Land M."/>
            <person name="Hauser L."/>
            <person name="Jeffries C."/>
            <person name="Kyrpides N."/>
            <person name="Ivanova N."/>
            <person name="Mikhailova N."/>
            <person name="Beauchemin N."/>
            <person name="Sen A."/>
            <person name="Sur S.A."/>
            <person name="Gtari M."/>
            <person name="Wall L."/>
            <person name="Tisa L."/>
            <person name="Woyke T."/>
        </authorList>
    </citation>
    <scope>NUCLEOTIDE SEQUENCE [LARGE SCALE GENOMIC DNA]</scope>
    <source>
        <strain evidence="8">DSM 45817 / CECT 9037 / EuI1c</strain>
    </source>
</reference>
<dbReference type="GO" id="GO:0046677">
    <property type="term" value="P:response to antibiotic"/>
    <property type="evidence" value="ECO:0007669"/>
    <property type="project" value="InterPro"/>
</dbReference>
<dbReference type="InterPro" id="IPR023772">
    <property type="entry name" value="DNA-bd_HTH_TetR-type_CS"/>
</dbReference>
<dbReference type="PANTHER" id="PTHR30055:SF207">
    <property type="entry name" value="HTH-TYPE TRANSCRIPTIONAL REPRESSOR FATR"/>
    <property type="match status" value="1"/>
</dbReference>
<keyword evidence="4" id="KW-0804">Transcription</keyword>
<accession>E3IU39</accession>
<keyword evidence="3 5" id="KW-0238">DNA-binding</keyword>
<dbReference type="OrthoDB" id="3214072at2"/>
<dbReference type="GO" id="GO:0003700">
    <property type="term" value="F:DNA-binding transcription factor activity"/>
    <property type="evidence" value="ECO:0007669"/>
    <property type="project" value="TreeGrafter"/>
</dbReference>
<dbReference type="HOGENOM" id="CLU_069543_1_0_11"/>
<evidence type="ECO:0000256" key="1">
    <source>
        <dbReference type="ARBA" id="ARBA00022491"/>
    </source>
</evidence>
<evidence type="ECO:0000313" key="7">
    <source>
        <dbReference type="EMBL" id="ADP81232.1"/>
    </source>
</evidence>
<keyword evidence="2" id="KW-0805">Transcription regulation</keyword>
<dbReference type="InterPro" id="IPR003012">
    <property type="entry name" value="Tet_transcr_reg_TetR"/>
</dbReference>
<protein>
    <submittedName>
        <fullName evidence="7">Regulatory protein TetR</fullName>
    </submittedName>
</protein>
<dbReference type="InterPro" id="IPR009057">
    <property type="entry name" value="Homeodomain-like_sf"/>
</dbReference>
<dbReference type="GO" id="GO:0045892">
    <property type="term" value="P:negative regulation of DNA-templated transcription"/>
    <property type="evidence" value="ECO:0007669"/>
    <property type="project" value="InterPro"/>
</dbReference>
<dbReference type="Gene3D" id="1.10.357.10">
    <property type="entry name" value="Tetracycline Repressor, domain 2"/>
    <property type="match status" value="1"/>
</dbReference>
<dbReference type="AlphaFoldDB" id="E3IU39"/>
<keyword evidence="1" id="KW-0678">Repressor</keyword>
<evidence type="ECO:0000313" key="8">
    <source>
        <dbReference type="Proteomes" id="UP000002484"/>
    </source>
</evidence>
<evidence type="ECO:0000256" key="5">
    <source>
        <dbReference type="PROSITE-ProRule" id="PRU00335"/>
    </source>
</evidence>
<dbReference type="GO" id="GO:0000976">
    <property type="term" value="F:transcription cis-regulatory region binding"/>
    <property type="evidence" value="ECO:0007669"/>
    <property type="project" value="TreeGrafter"/>
</dbReference>
<dbReference type="InterPro" id="IPR004111">
    <property type="entry name" value="Repressor_TetR_C"/>
</dbReference>
<dbReference type="Gene3D" id="1.10.10.60">
    <property type="entry name" value="Homeodomain-like"/>
    <property type="match status" value="1"/>
</dbReference>
<dbReference type="InterPro" id="IPR001647">
    <property type="entry name" value="HTH_TetR"/>
</dbReference>
<name>E3IU39_PSEI1</name>
<evidence type="ECO:0000256" key="3">
    <source>
        <dbReference type="ARBA" id="ARBA00023125"/>
    </source>
</evidence>
<sequence>MSMPESETATRRRRRPRGSISADEIVRGAYEIAREVSLDQLSMSTLSERLGVGVTSIYWYFRKKEDLLHAMTEVAAANLAERMPQFARSVPWPTMLHDYFTAYRRIHQEDEVLSDLLLARVSTYSRQTTTQVFLPVEAIVEHLTDAGFSPELALQIFNTISTYTRGAIVYKRILGLNAAAILDERRHRMADWTVMPLLEGLVAAGHSLTGTTDDDFEFALSCLISGFEQILARNASA</sequence>
<dbReference type="SUPFAM" id="SSF46689">
    <property type="entry name" value="Homeodomain-like"/>
    <property type="match status" value="1"/>
</dbReference>
<organism evidence="7 8">
    <name type="scientific">Pseudofrankia inefficax (strain DSM 45817 / CECT 9037 / DDB 130130 / EuI1c)</name>
    <name type="common">Frankia inefficax</name>
    <dbReference type="NCBI Taxonomy" id="298654"/>
    <lineage>
        <taxon>Bacteria</taxon>
        <taxon>Bacillati</taxon>
        <taxon>Actinomycetota</taxon>
        <taxon>Actinomycetes</taxon>
        <taxon>Frankiales</taxon>
        <taxon>Frankiaceae</taxon>
        <taxon>Pseudofrankia</taxon>
    </lineage>
</organism>
<dbReference type="PROSITE" id="PS01081">
    <property type="entry name" value="HTH_TETR_1"/>
    <property type="match status" value="1"/>
</dbReference>
<dbReference type="PRINTS" id="PR00400">
    <property type="entry name" value="TETREPRESSOR"/>
</dbReference>
<dbReference type="KEGG" id="fri:FraEuI1c_3219"/>